<dbReference type="AlphaFoldDB" id="A0A8S1TG27"/>
<dbReference type="EMBL" id="CAJJDO010000019">
    <property type="protein sequence ID" value="CAD8149819.1"/>
    <property type="molecule type" value="Genomic_DNA"/>
</dbReference>
<sequence>MQDNYVKLKSKFTLIQSINVSSRPYQITMNFDCSTILVFTINSMLQHFQSNKNDWNLILSQKLNDQFLSVQVNQKGTILAVISRNFGYFWIEYLIFHKRKWIFKNKFKLKQDPDPYLSIHDFNISQNLQFCTYQFQWNRKYQRINAFSITNFFKRIQRLKIRGSEIIFSKNGNFFVVQSLEKMELKIFYNFQFDYLLFQSQSMINSYIIESNSTILIHTKELVQWNFKINQITKIKTPNDIFQQNQSRLMRFVGNFLLVQFNNEIIVFEQLQQKLKYFTTYSFKGGQIIQFSFDRQIMIEQINNKQFNILQI</sequence>
<keyword evidence="2" id="KW-1185">Reference proteome</keyword>
<name>A0A8S1TG27_9CILI</name>
<dbReference type="OrthoDB" id="301400at2759"/>
<evidence type="ECO:0000313" key="2">
    <source>
        <dbReference type="Proteomes" id="UP000689195"/>
    </source>
</evidence>
<reference evidence="1" key="1">
    <citation type="submission" date="2021-01" db="EMBL/GenBank/DDBJ databases">
        <authorList>
            <consortium name="Genoscope - CEA"/>
            <person name="William W."/>
        </authorList>
    </citation>
    <scope>NUCLEOTIDE SEQUENCE</scope>
</reference>
<evidence type="ECO:0000313" key="1">
    <source>
        <dbReference type="EMBL" id="CAD8149819.1"/>
    </source>
</evidence>
<proteinExistence type="predicted"/>
<dbReference type="Proteomes" id="UP000689195">
    <property type="component" value="Unassembled WGS sequence"/>
</dbReference>
<gene>
    <name evidence="1" type="ORF">PPENT_87.1.T0190325</name>
</gene>
<organism evidence="1 2">
    <name type="scientific">Paramecium pentaurelia</name>
    <dbReference type="NCBI Taxonomy" id="43138"/>
    <lineage>
        <taxon>Eukaryota</taxon>
        <taxon>Sar</taxon>
        <taxon>Alveolata</taxon>
        <taxon>Ciliophora</taxon>
        <taxon>Intramacronucleata</taxon>
        <taxon>Oligohymenophorea</taxon>
        <taxon>Peniculida</taxon>
        <taxon>Parameciidae</taxon>
        <taxon>Paramecium</taxon>
    </lineage>
</organism>
<comment type="caution">
    <text evidence="1">The sequence shown here is derived from an EMBL/GenBank/DDBJ whole genome shotgun (WGS) entry which is preliminary data.</text>
</comment>
<accession>A0A8S1TG27</accession>
<protein>
    <submittedName>
        <fullName evidence="1">Uncharacterized protein</fullName>
    </submittedName>
</protein>